<protein>
    <submittedName>
        <fullName evidence="2">Uncharacterized protein</fullName>
    </submittedName>
</protein>
<organism evidence="2">
    <name type="scientific">Lepeophtheirus salmonis</name>
    <name type="common">Salmon louse</name>
    <name type="synonym">Caligus salmonis</name>
    <dbReference type="NCBI Taxonomy" id="72036"/>
    <lineage>
        <taxon>Eukaryota</taxon>
        <taxon>Metazoa</taxon>
        <taxon>Ecdysozoa</taxon>
        <taxon>Arthropoda</taxon>
        <taxon>Crustacea</taxon>
        <taxon>Multicrustacea</taxon>
        <taxon>Hexanauplia</taxon>
        <taxon>Copepoda</taxon>
        <taxon>Siphonostomatoida</taxon>
        <taxon>Caligidae</taxon>
        <taxon>Lepeophtheirus</taxon>
    </lineage>
</organism>
<evidence type="ECO:0000256" key="1">
    <source>
        <dbReference type="SAM" id="MobiDB-lite"/>
    </source>
</evidence>
<reference evidence="2" key="1">
    <citation type="submission" date="2014-05" db="EMBL/GenBank/DDBJ databases">
        <authorList>
            <person name="Chronopoulou M."/>
        </authorList>
    </citation>
    <scope>NUCLEOTIDE SEQUENCE</scope>
    <source>
        <tissue evidence="2">Whole organism</tissue>
    </source>
</reference>
<accession>A0A0K2SVZ4</accession>
<feature type="compositionally biased region" description="Basic and acidic residues" evidence="1">
    <location>
        <begin position="15"/>
        <end position="26"/>
    </location>
</feature>
<proteinExistence type="predicted"/>
<name>A0A0K2SVZ4_LEPSM</name>
<sequence>MGKNLVAQLNYNIRQEGRKRSSENKFKSRKVAKLQSDNV</sequence>
<evidence type="ECO:0000313" key="2">
    <source>
        <dbReference type="EMBL" id="CDW17431.1"/>
    </source>
</evidence>
<dbReference type="AlphaFoldDB" id="A0A0K2SVZ4"/>
<dbReference type="EMBL" id="HACA01000070">
    <property type="protein sequence ID" value="CDW17431.1"/>
    <property type="molecule type" value="Transcribed_RNA"/>
</dbReference>
<feature type="region of interest" description="Disordered" evidence="1">
    <location>
        <begin position="9"/>
        <end position="39"/>
    </location>
</feature>